<keyword evidence="3" id="KW-1185">Reference proteome</keyword>
<dbReference type="Proteomes" id="UP000241690">
    <property type="component" value="Unassembled WGS sequence"/>
</dbReference>
<gene>
    <name evidence="2" type="ORF">M431DRAFT_483173</name>
</gene>
<dbReference type="EMBL" id="KZ679681">
    <property type="protein sequence ID" value="PTB54391.1"/>
    <property type="molecule type" value="Genomic_DNA"/>
</dbReference>
<keyword evidence="1" id="KW-0040">ANK repeat</keyword>
<accession>A0A2T4ABD9</accession>
<sequence>MIIILDKKVLLLHQSVKDYLVGANSNYFINELEAHANVVYRCVNLPMETYHGKEQSNIPFFKYAIERWPDHARMAKSRFEVRDSEAEFFQVNSQSREHWLEALYDHWDRNGIPEDYDIPGDDEDPEIYNIPRNMSILHIAGRWGIASLVDYIAKQVRQESNTKKLISSLDLDCVDSDNATPIELAIKCGSVSVISKLLSLGAEVNERSVTAAAKDWKHGEEIITLLFNRYGDQILITEGII</sequence>
<dbReference type="STRING" id="983964.A0A2T4ABD9"/>
<dbReference type="Gene3D" id="1.25.40.20">
    <property type="entry name" value="Ankyrin repeat-containing domain"/>
    <property type="match status" value="1"/>
</dbReference>
<dbReference type="InterPro" id="IPR036770">
    <property type="entry name" value="Ankyrin_rpt-contain_sf"/>
</dbReference>
<dbReference type="RefSeq" id="XP_024774068.1">
    <property type="nucleotide sequence ID" value="XM_024916101.1"/>
</dbReference>
<evidence type="ECO:0000313" key="2">
    <source>
        <dbReference type="EMBL" id="PTB54391.1"/>
    </source>
</evidence>
<dbReference type="PROSITE" id="PS50297">
    <property type="entry name" value="ANK_REP_REGION"/>
    <property type="match status" value="1"/>
</dbReference>
<evidence type="ECO:0000313" key="3">
    <source>
        <dbReference type="Proteomes" id="UP000241690"/>
    </source>
</evidence>
<dbReference type="PROSITE" id="PS50088">
    <property type="entry name" value="ANK_REPEAT"/>
    <property type="match status" value="1"/>
</dbReference>
<dbReference type="GeneID" id="36624670"/>
<protein>
    <submittedName>
        <fullName evidence="2">Uncharacterized protein</fullName>
    </submittedName>
</protein>
<proteinExistence type="predicted"/>
<name>A0A2T4ABD9_TRIHA</name>
<feature type="repeat" description="ANK" evidence="1">
    <location>
        <begin position="177"/>
        <end position="209"/>
    </location>
</feature>
<dbReference type="SUPFAM" id="SSF48403">
    <property type="entry name" value="Ankyrin repeat"/>
    <property type="match status" value="1"/>
</dbReference>
<dbReference type="InterPro" id="IPR002110">
    <property type="entry name" value="Ankyrin_rpt"/>
</dbReference>
<organism evidence="2 3">
    <name type="scientific">Trichoderma harzianum CBS 226.95</name>
    <dbReference type="NCBI Taxonomy" id="983964"/>
    <lineage>
        <taxon>Eukaryota</taxon>
        <taxon>Fungi</taxon>
        <taxon>Dikarya</taxon>
        <taxon>Ascomycota</taxon>
        <taxon>Pezizomycotina</taxon>
        <taxon>Sordariomycetes</taxon>
        <taxon>Hypocreomycetidae</taxon>
        <taxon>Hypocreales</taxon>
        <taxon>Hypocreaceae</taxon>
        <taxon>Trichoderma</taxon>
    </lineage>
</organism>
<reference evidence="2 3" key="1">
    <citation type="submission" date="2016-07" db="EMBL/GenBank/DDBJ databases">
        <title>Multiple horizontal gene transfer events from other fungi enriched the ability of initially mycotrophic Trichoderma (Ascomycota) to feed on dead plant biomass.</title>
        <authorList>
            <consortium name="DOE Joint Genome Institute"/>
            <person name="Aerts A."/>
            <person name="Atanasova L."/>
            <person name="Chenthamara K."/>
            <person name="Zhang J."/>
            <person name="Grujic M."/>
            <person name="Henrissat B."/>
            <person name="Kuo A."/>
            <person name="Salamov A."/>
            <person name="Lipzen A."/>
            <person name="Labutti K."/>
            <person name="Barry K."/>
            <person name="Miao Y."/>
            <person name="Rahimi M.J."/>
            <person name="Shen Q."/>
            <person name="Grigoriev I.V."/>
            <person name="Kubicek C.P."/>
            <person name="Druzhinina I.S."/>
        </authorList>
    </citation>
    <scope>NUCLEOTIDE SEQUENCE [LARGE SCALE GENOMIC DNA]</scope>
    <source>
        <strain evidence="2 3">CBS 226.95</strain>
    </source>
</reference>
<evidence type="ECO:0000256" key="1">
    <source>
        <dbReference type="PROSITE-ProRule" id="PRU00023"/>
    </source>
</evidence>
<dbReference type="AlphaFoldDB" id="A0A2T4ABD9"/>